<dbReference type="Pfam" id="PF00805">
    <property type="entry name" value="Pentapeptide"/>
    <property type="match status" value="2"/>
</dbReference>
<dbReference type="InterPro" id="IPR051082">
    <property type="entry name" value="Pentapeptide-BTB/POZ_domain"/>
</dbReference>
<dbReference type="InterPro" id="IPR001810">
    <property type="entry name" value="F-box_dom"/>
</dbReference>
<dbReference type="EMBL" id="FTNL01000005">
    <property type="protein sequence ID" value="SIR01548.1"/>
    <property type="molecule type" value="Genomic_DNA"/>
</dbReference>
<dbReference type="Proteomes" id="UP000186808">
    <property type="component" value="Unassembled WGS sequence"/>
</dbReference>
<dbReference type="EMBL" id="UGGV01000001">
    <property type="protein sequence ID" value="STO26084.1"/>
    <property type="molecule type" value="Genomic_DNA"/>
</dbReference>
<dbReference type="AlphaFoldDB" id="A0A377GN86"/>
<protein>
    <submittedName>
        <fullName evidence="3">Pentapeptide repeat-containing protein</fullName>
    </submittedName>
    <submittedName>
        <fullName evidence="4">Type III effector pipB2</fullName>
    </submittedName>
</protein>
<keyword evidence="5" id="KW-1185">Reference proteome</keyword>
<organism evidence="4 6">
    <name type="scientific">Fluoribacter gormanii</name>
    <dbReference type="NCBI Taxonomy" id="464"/>
    <lineage>
        <taxon>Bacteria</taxon>
        <taxon>Pseudomonadati</taxon>
        <taxon>Pseudomonadota</taxon>
        <taxon>Gammaproteobacteria</taxon>
        <taxon>Legionellales</taxon>
        <taxon>Legionellaceae</taxon>
        <taxon>Fluoribacter</taxon>
    </lineage>
</organism>
<evidence type="ECO:0000259" key="2">
    <source>
        <dbReference type="PROSITE" id="PS50181"/>
    </source>
</evidence>
<dbReference type="STRING" id="464.Lgor_0540"/>
<dbReference type="PANTHER" id="PTHR14136:SF17">
    <property type="entry name" value="BTB_POZ DOMAIN-CONTAINING PROTEIN KCTD9"/>
    <property type="match status" value="1"/>
</dbReference>
<dbReference type="Gene3D" id="2.160.20.80">
    <property type="entry name" value="E3 ubiquitin-protein ligase SopA"/>
    <property type="match status" value="1"/>
</dbReference>
<dbReference type="SUPFAM" id="SSF141571">
    <property type="entry name" value="Pentapeptide repeat-like"/>
    <property type="match status" value="1"/>
</dbReference>
<proteinExistence type="predicted"/>
<feature type="region of interest" description="Disordered" evidence="1">
    <location>
        <begin position="856"/>
        <end position="879"/>
    </location>
</feature>
<dbReference type="SUPFAM" id="SSF81383">
    <property type="entry name" value="F-box domain"/>
    <property type="match status" value="1"/>
</dbReference>
<dbReference type="OrthoDB" id="5630356at2"/>
<dbReference type="CDD" id="cd09917">
    <property type="entry name" value="F-box_SF"/>
    <property type="match status" value="1"/>
</dbReference>
<evidence type="ECO:0000313" key="6">
    <source>
        <dbReference type="Proteomes" id="UP000254374"/>
    </source>
</evidence>
<dbReference type="RefSeq" id="WP_058467055.1">
    <property type="nucleotide sequence ID" value="NZ_CAAAIX010000023.1"/>
</dbReference>
<feature type="compositionally biased region" description="Basic and acidic residues" evidence="1">
    <location>
        <begin position="856"/>
        <end position="870"/>
    </location>
</feature>
<evidence type="ECO:0000313" key="5">
    <source>
        <dbReference type="Proteomes" id="UP000186808"/>
    </source>
</evidence>
<dbReference type="PANTHER" id="PTHR14136">
    <property type="entry name" value="BTB_POZ DOMAIN-CONTAINING PROTEIN KCTD9"/>
    <property type="match status" value="1"/>
</dbReference>
<dbReference type="PROSITE" id="PS50181">
    <property type="entry name" value="FBOX"/>
    <property type="match status" value="1"/>
</dbReference>
<evidence type="ECO:0000313" key="3">
    <source>
        <dbReference type="EMBL" id="SIR01548.1"/>
    </source>
</evidence>
<evidence type="ECO:0000256" key="1">
    <source>
        <dbReference type="SAM" id="MobiDB-lite"/>
    </source>
</evidence>
<sequence length="903" mass="104163">MKNLKDQIKKIYPHIPTYSITDLLSQIERFITQLSELQNFFNFYGTPSNELLKSTDPFSYNMIHILLSLKKRIGNLQEFYKWENLIYVIALRNELDDVQVRNHWTAFFLTCDVLQTSIINAFAKRLPNTDRKHNVENIPNHKIDDELHQLLKQLRAQIDDLKLKTHELFGFVNNAAFSDQQTAVPSVMTSKEEHLFFSMPEEVKVSILTHLDVEDLISAQLASKDLSTTAGTAFAVRFKKNPVQVLAHLNEVAPKEAYDFVEGYQRTSEYKALKSLVEHKMPMSDYEVACYMLTRHDQRLPDIEQLKRISTASHIDEQTRDHLLILIQNTLQIDIATQFAYSAHSFVKANALFELFLKTFPKRYLNLLPFVYFPNVQLVDADLSHAPLSHTYIFSMDMSKINLAHADLRYANLRSNSLNFANMQQTNLKWSNLSGSSLNFADMRQANLRGANLSGAVLDGTLIDGADFSGVNLAYAQLIDLDMRNIDLSQVNVEWSYLNNVRLVPDAALEHVEALEDFFNSFEKNLAEHPLESQIKWRIQMLKDLKRLMHSSAERHETNLLFLKKILAHYPPQTLSSTIFTKKHPFGHLFEHVQLIQAEHRTDKAELPLQEEVISILDEWKLQIEQAPFPDYRITTGDLDKRFGNCFAKVPGLTNVNQICQLSGKHFFLQQLFYLDYKYSKLKPFLVNYPQHERSVGGDYWRYASQIFDGELFNLEQLQKIQPEELDNYLYGEEDFIIKKSGRNLNRVKLGGLFISYTPGGNGSCPTKVEIIDFQNKRLKFGFDIGHYSSINSEIYLPMDLLNLESTRYGYYLYPKDVAATRAALELRASVTHYIFATQKGPVPELVPITTIEPFPEKEREVTETPKDEAENPLPGKNRYGLYHHKPKKPCLMVSETMLCVLT</sequence>
<feature type="domain" description="F-box" evidence="2">
    <location>
        <begin position="193"/>
        <end position="241"/>
    </location>
</feature>
<dbReference type="InterPro" id="IPR036047">
    <property type="entry name" value="F-box-like_dom_sf"/>
</dbReference>
<reference evidence="4 6" key="2">
    <citation type="submission" date="2018-06" db="EMBL/GenBank/DDBJ databases">
        <authorList>
            <consortium name="Pathogen Informatics"/>
            <person name="Doyle S."/>
        </authorList>
    </citation>
    <scope>NUCLEOTIDE SEQUENCE [LARGE SCALE GENOMIC DNA]</scope>
    <source>
        <strain evidence="4 6">NCTC11401</strain>
    </source>
</reference>
<accession>A0A377GN86</accession>
<dbReference type="InterPro" id="IPR001646">
    <property type="entry name" value="5peptide_repeat"/>
</dbReference>
<reference evidence="3 5" key="1">
    <citation type="submission" date="2017-01" db="EMBL/GenBank/DDBJ databases">
        <authorList>
            <person name="Varghese N."/>
            <person name="Submissions S."/>
        </authorList>
    </citation>
    <scope>NUCLEOTIDE SEQUENCE [LARGE SCALE GENOMIC DNA]</scope>
    <source>
        <strain evidence="3 5">ATCC 33342</strain>
    </source>
</reference>
<evidence type="ECO:0000313" key="4">
    <source>
        <dbReference type="EMBL" id="STO26084.1"/>
    </source>
</evidence>
<gene>
    <name evidence="4" type="primary">pipB2_3</name>
    <name evidence="4" type="ORF">NCTC11401_02936</name>
    <name evidence="3" type="ORF">SAMN05421777_105113</name>
</gene>
<name>A0A377GN86_9GAMM</name>
<dbReference type="Proteomes" id="UP000254374">
    <property type="component" value="Unassembled WGS sequence"/>
</dbReference>